<dbReference type="AlphaFoldDB" id="B8B0K8"/>
<sequence>MVLYKQLTTSTGIRVLDTKIKKIMDRILTMQEHRTKVASRRAQRDESTWFARCASLLSLALAIVVAPARSHLKPGDNNEEDLVLTVAPLRSVDESPSPPQKPAVADTVAVEGFGGETAASASLSLRRDSRFQTVKRGLSGRSGIEILCIEE</sequence>
<evidence type="ECO:0000313" key="1">
    <source>
        <dbReference type="EMBL" id="EEC80392.1"/>
    </source>
</evidence>
<accession>B8B0K8</accession>
<dbReference type="Proteomes" id="UP000007015">
    <property type="component" value="Chromosome 6"/>
</dbReference>
<dbReference type="EMBL" id="CM000131">
    <property type="protein sequence ID" value="EEC80392.1"/>
    <property type="molecule type" value="Genomic_DNA"/>
</dbReference>
<organism evidence="1 2">
    <name type="scientific">Oryza sativa subsp. indica</name>
    <name type="common">Rice</name>
    <dbReference type="NCBI Taxonomy" id="39946"/>
    <lineage>
        <taxon>Eukaryota</taxon>
        <taxon>Viridiplantae</taxon>
        <taxon>Streptophyta</taxon>
        <taxon>Embryophyta</taxon>
        <taxon>Tracheophyta</taxon>
        <taxon>Spermatophyta</taxon>
        <taxon>Magnoliopsida</taxon>
        <taxon>Liliopsida</taxon>
        <taxon>Poales</taxon>
        <taxon>Poaceae</taxon>
        <taxon>BOP clade</taxon>
        <taxon>Oryzoideae</taxon>
        <taxon>Oryzeae</taxon>
        <taxon>Oryzinae</taxon>
        <taxon>Oryza</taxon>
        <taxon>Oryza sativa</taxon>
    </lineage>
</organism>
<keyword evidence="2" id="KW-1185">Reference proteome</keyword>
<gene>
    <name evidence="1" type="ORF">OsI_22523</name>
</gene>
<name>B8B0K8_ORYSI</name>
<reference evidence="1 2" key="1">
    <citation type="journal article" date="2005" name="PLoS Biol.">
        <title>The genomes of Oryza sativa: a history of duplications.</title>
        <authorList>
            <person name="Yu J."/>
            <person name="Wang J."/>
            <person name="Lin W."/>
            <person name="Li S."/>
            <person name="Li H."/>
            <person name="Zhou J."/>
            <person name="Ni P."/>
            <person name="Dong W."/>
            <person name="Hu S."/>
            <person name="Zeng C."/>
            <person name="Zhang J."/>
            <person name="Zhang Y."/>
            <person name="Li R."/>
            <person name="Xu Z."/>
            <person name="Li S."/>
            <person name="Li X."/>
            <person name="Zheng H."/>
            <person name="Cong L."/>
            <person name="Lin L."/>
            <person name="Yin J."/>
            <person name="Geng J."/>
            <person name="Li G."/>
            <person name="Shi J."/>
            <person name="Liu J."/>
            <person name="Lv H."/>
            <person name="Li J."/>
            <person name="Wang J."/>
            <person name="Deng Y."/>
            <person name="Ran L."/>
            <person name="Shi X."/>
            <person name="Wang X."/>
            <person name="Wu Q."/>
            <person name="Li C."/>
            <person name="Ren X."/>
            <person name="Wang J."/>
            <person name="Wang X."/>
            <person name="Li D."/>
            <person name="Liu D."/>
            <person name="Zhang X."/>
            <person name="Ji Z."/>
            <person name="Zhao W."/>
            <person name="Sun Y."/>
            <person name="Zhang Z."/>
            <person name="Bao J."/>
            <person name="Han Y."/>
            <person name="Dong L."/>
            <person name="Ji J."/>
            <person name="Chen P."/>
            <person name="Wu S."/>
            <person name="Liu J."/>
            <person name="Xiao Y."/>
            <person name="Bu D."/>
            <person name="Tan J."/>
            <person name="Yang L."/>
            <person name="Ye C."/>
            <person name="Zhang J."/>
            <person name="Xu J."/>
            <person name="Zhou Y."/>
            <person name="Yu Y."/>
            <person name="Zhang B."/>
            <person name="Zhuang S."/>
            <person name="Wei H."/>
            <person name="Liu B."/>
            <person name="Lei M."/>
            <person name="Yu H."/>
            <person name="Li Y."/>
            <person name="Xu H."/>
            <person name="Wei S."/>
            <person name="He X."/>
            <person name="Fang L."/>
            <person name="Zhang Z."/>
            <person name="Zhang Y."/>
            <person name="Huang X."/>
            <person name="Su Z."/>
            <person name="Tong W."/>
            <person name="Li J."/>
            <person name="Tong Z."/>
            <person name="Li S."/>
            <person name="Ye J."/>
            <person name="Wang L."/>
            <person name="Fang L."/>
            <person name="Lei T."/>
            <person name="Chen C."/>
            <person name="Chen H."/>
            <person name="Xu Z."/>
            <person name="Li H."/>
            <person name="Huang H."/>
            <person name="Zhang F."/>
            <person name="Xu H."/>
            <person name="Li N."/>
            <person name="Zhao C."/>
            <person name="Li S."/>
            <person name="Dong L."/>
            <person name="Huang Y."/>
            <person name="Li L."/>
            <person name="Xi Y."/>
            <person name="Qi Q."/>
            <person name="Li W."/>
            <person name="Zhang B."/>
            <person name="Hu W."/>
            <person name="Zhang Y."/>
            <person name="Tian X."/>
            <person name="Jiao Y."/>
            <person name="Liang X."/>
            <person name="Jin J."/>
            <person name="Gao L."/>
            <person name="Zheng W."/>
            <person name="Hao B."/>
            <person name="Liu S."/>
            <person name="Wang W."/>
            <person name="Yuan L."/>
            <person name="Cao M."/>
            <person name="McDermott J."/>
            <person name="Samudrala R."/>
            <person name="Wang J."/>
            <person name="Wong G.K."/>
            <person name="Yang H."/>
        </authorList>
    </citation>
    <scope>NUCLEOTIDE SEQUENCE [LARGE SCALE GENOMIC DNA]</scope>
    <source>
        <strain evidence="2">cv. 93-11</strain>
    </source>
</reference>
<evidence type="ECO:0000313" key="2">
    <source>
        <dbReference type="Proteomes" id="UP000007015"/>
    </source>
</evidence>
<dbReference type="HOGENOM" id="CLU_150931_0_0_1"/>
<protein>
    <submittedName>
        <fullName evidence="1">Uncharacterized protein</fullName>
    </submittedName>
</protein>
<proteinExistence type="predicted"/>
<dbReference type="OMA" id="ESTWFAR"/>
<dbReference type="Gramene" id="BGIOSGA021458-TA">
    <property type="protein sequence ID" value="BGIOSGA021458-PA"/>
    <property type="gene ID" value="BGIOSGA021458"/>
</dbReference>